<dbReference type="AlphaFoldDB" id="A0A2P7YTD2"/>
<dbReference type="InterPro" id="IPR013897">
    <property type="entry name" value="Duc1"/>
</dbReference>
<dbReference type="VEuPathDB" id="FungiDB:C7M61_001831"/>
<keyword evidence="3" id="KW-1185">Reference proteome</keyword>
<comment type="caution">
    <text evidence="2">The sequence shown here is derived from an EMBL/GenBank/DDBJ whole genome shotgun (WGS) entry which is preliminary data.</text>
</comment>
<dbReference type="Proteomes" id="UP000241107">
    <property type="component" value="Unassembled WGS sequence"/>
</dbReference>
<evidence type="ECO:0000313" key="2">
    <source>
        <dbReference type="EMBL" id="PSK39228.1"/>
    </source>
</evidence>
<dbReference type="Pfam" id="PF08588">
    <property type="entry name" value="Duc1"/>
    <property type="match status" value="1"/>
</dbReference>
<organism evidence="2 3">
    <name type="scientific">Candidozyma pseudohaemuli</name>
    <dbReference type="NCBI Taxonomy" id="418784"/>
    <lineage>
        <taxon>Eukaryota</taxon>
        <taxon>Fungi</taxon>
        <taxon>Dikarya</taxon>
        <taxon>Ascomycota</taxon>
        <taxon>Saccharomycotina</taxon>
        <taxon>Pichiomycetes</taxon>
        <taxon>Metschnikowiaceae</taxon>
        <taxon>Candidozyma</taxon>
    </lineage>
</organism>
<name>A0A2P7YTD2_9ASCO</name>
<dbReference type="RefSeq" id="XP_024714365.1">
    <property type="nucleotide sequence ID" value="XM_024857229.1"/>
</dbReference>
<dbReference type="GeneID" id="36565221"/>
<sequence length="283" mass="31519">MSKKLHITASTSYDDTFQTVPVNSGRALLFESDLGLVLVQIYIKDFNGSNKHPSGVPTKDEPEHDNQSIPNFRLLITLKPSEAILGTQLLFGNECLTPVKDQVPVSLLSTGLKFFSWFINPSIKTDLYGDMPYLYGYALNSFSKINVRKDNNATDGHESIEPLAGSTENLNEALDDQDIPIKSEGRKKYFTSTDNASKFTFLEGQTYTFQFDTDLIKLGNSQYKILIPTYGNRTLDIDVAQYSNETLNNFNWVLKKDGINGAKQGTIGLLINFALAKDDSSTD</sequence>
<dbReference type="STRING" id="418784.A0A2P7YTD2"/>
<dbReference type="EMBL" id="PYFQ01000003">
    <property type="protein sequence ID" value="PSK39228.1"/>
    <property type="molecule type" value="Genomic_DNA"/>
</dbReference>
<evidence type="ECO:0000259" key="1">
    <source>
        <dbReference type="Pfam" id="PF08588"/>
    </source>
</evidence>
<dbReference type="PANTHER" id="PTHR34826:SF2">
    <property type="entry name" value="UPF0590 PROTEIN C409.17C"/>
    <property type="match status" value="1"/>
</dbReference>
<proteinExistence type="predicted"/>
<feature type="domain" description="Domain of unknown function at the cortex 1" evidence="1">
    <location>
        <begin position="4"/>
        <end position="275"/>
    </location>
</feature>
<protein>
    <recommendedName>
        <fullName evidence="1">Domain of unknown function at the cortex 1 domain-containing protein</fullName>
    </recommendedName>
</protein>
<reference evidence="2 3" key="1">
    <citation type="submission" date="2018-03" db="EMBL/GenBank/DDBJ databases">
        <title>Candida pseudohaemulonii genome assembly and annotation.</title>
        <authorList>
            <person name="Munoz J.F."/>
            <person name="Gade L.G."/>
            <person name="Chow N.A."/>
            <person name="Litvintseva A.P."/>
            <person name="Loparev V.N."/>
            <person name="Cuomo C.A."/>
        </authorList>
    </citation>
    <scope>NUCLEOTIDE SEQUENCE [LARGE SCALE GENOMIC DNA]</scope>
    <source>
        <strain evidence="2 3">B12108</strain>
    </source>
</reference>
<evidence type="ECO:0000313" key="3">
    <source>
        <dbReference type="Proteomes" id="UP000241107"/>
    </source>
</evidence>
<gene>
    <name evidence="2" type="ORF">C7M61_001831</name>
</gene>
<dbReference type="PANTHER" id="PTHR34826">
    <property type="entry name" value="UPF0590 PROTEIN C409.17C"/>
    <property type="match status" value="1"/>
</dbReference>
<accession>A0A2P7YTD2</accession>
<dbReference type="OrthoDB" id="2119945at2759"/>